<dbReference type="AlphaFoldDB" id="A0A2H3JC73"/>
<dbReference type="Proteomes" id="UP000218811">
    <property type="component" value="Unassembled WGS sequence"/>
</dbReference>
<feature type="non-terminal residue" evidence="2">
    <location>
        <position position="321"/>
    </location>
</feature>
<keyword evidence="3" id="KW-1185">Reference proteome</keyword>
<feature type="region of interest" description="Disordered" evidence="1">
    <location>
        <begin position="149"/>
        <end position="247"/>
    </location>
</feature>
<evidence type="ECO:0000313" key="3">
    <source>
        <dbReference type="Proteomes" id="UP000218811"/>
    </source>
</evidence>
<feature type="region of interest" description="Disordered" evidence="1">
    <location>
        <begin position="289"/>
        <end position="321"/>
    </location>
</feature>
<gene>
    <name evidence="2" type="ORF">WOLCODRAFT_158724</name>
</gene>
<protein>
    <submittedName>
        <fullName evidence="2">Uncharacterized protein</fullName>
    </submittedName>
</protein>
<dbReference type="EMBL" id="KB467965">
    <property type="protein sequence ID" value="PCH39185.1"/>
    <property type="molecule type" value="Genomic_DNA"/>
</dbReference>
<evidence type="ECO:0000256" key="1">
    <source>
        <dbReference type="SAM" id="MobiDB-lite"/>
    </source>
</evidence>
<accession>A0A2H3JC73</accession>
<feature type="compositionally biased region" description="Basic and acidic residues" evidence="1">
    <location>
        <begin position="177"/>
        <end position="187"/>
    </location>
</feature>
<sequence length="321" mass="36940">MWEEDLEWTAASRDNNGNINKELDRRRRRKVNYERDASARRRMNMGGRDNLLKERDEADRREYERLTKKFGVRELDPLAEESDEEEDDYGYTTAVDDRSYEWPICRKPFAGAGDEELLPLDNLDIHDDVGGMNTQQPPVQAHVTTPPLSIQYDLPKNPSAFTHASTTMSTPHNPHPRPSDPKSEPTLKHSLSVTDSVTLSRSLSHRTKEEERRKNQELKELDEDSDTPSPSKRMTAPAPSPKTRAGYVPLKPEHAAYNEEFNLLQVKGLRSVPPKWQILQVSDKRRETFTPIPGVRDPPTYTTNSQRRMVKEPPIFNDDKV</sequence>
<feature type="compositionally biased region" description="Polar residues" evidence="1">
    <location>
        <begin position="189"/>
        <end position="202"/>
    </location>
</feature>
<feature type="compositionally biased region" description="Polar residues" evidence="1">
    <location>
        <begin position="159"/>
        <end position="172"/>
    </location>
</feature>
<organism evidence="2 3">
    <name type="scientific">Wolfiporia cocos (strain MD-104)</name>
    <name type="common">Brown rot fungus</name>
    <dbReference type="NCBI Taxonomy" id="742152"/>
    <lineage>
        <taxon>Eukaryota</taxon>
        <taxon>Fungi</taxon>
        <taxon>Dikarya</taxon>
        <taxon>Basidiomycota</taxon>
        <taxon>Agaricomycotina</taxon>
        <taxon>Agaricomycetes</taxon>
        <taxon>Polyporales</taxon>
        <taxon>Phaeolaceae</taxon>
        <taxon>Wolfiporia</taxon>
    </lineage>
</organism>
<evidence type="ECO:0000313" key="2">
    <source>
        <dbReference type="EMBL" id="PCH39185.1"/>
    </source>
</evidence>
<proteinExistence type="predicted"/>
<feature type="region of interest" description="Disordered" evidence="1">
    <location>
        <begin position="1"/>
        <end position="58"/>
    </location>
</feature>
<feature type="compositionally biased region" description="Basic and acidic residues" evidence="1">
    <location>
        <begin position="206"/>
        <end position="219"/>
    </location>
</feature>
<feature type="compositionally biased region" description="Basic and acidic residues" evidence="1">
    <location>
        <begin position="21"/>
        <end position="39"/>
    </location>
</feature>
<name>A0A2H3JC73_WOLCO</name>
<reference evidence="2 3" key="1">
    <citation type="journal article" date="2012" name="Science">
        <title>The Paleozoic origin of enzymatic lignin decomposition reconstructed from 31 fungal genomes.</title>
        <authorList>
            <person name="Floudas D."/>
            <person name="Binder M."/>
            <person name="Riley R."/>
            <person name="Barry K."/>
            <person name="Blanchette R.A."/>
            <person name="Henrissat B."/>
            <person name="Martinez A.T."/>
            <person name="Otillar R."/>
            <person name="Spatafora J.W."/>
            <person name="Yadav J.S."/>
            <person name="Aerts A."/>
            <person name="Benoit I."/>
            <person name="Boyd A."/>
            <person name="Carlson A."/>
            <person name="Copeland A."/>
            <person name="Coutinho P.M."/>
            <person name="de Vries R.P."/>
            <person name="Ferreira P."/>
            <person name="Findley K."/>
            <person name="Foster B."/>
            <person name="Gaskell J."/>
            <person name="Glotzer D."/>
            <person name="Gorecki P."/>
            <person name="Heitman J."/>
            <person name="Hesse C."/>
            <person name="Hori C."/>
            <person name="Igarashi K."/>
            <person name="Jurgens J.A."/>
            <person name="Kallen N."/>
            <person name="Kersten P."/>
            <person name="Kohler A."/>
            <person name="Kuees U."/>
            <person name="Kumar T.K.A."/>
            <person name="Kuo A."/>
            <person name="LaButti K."/>
            <person name="Larrondo L.F."/>
            <person name="Lindquist E."/>
            <person name="Ling A."/>
            <person name="Lombard V."/>
            <person name="Lucas S."/>
            <person name="Lundell T."/>
            <person name="Martin R."/>
            <person name="McLaughlin D.J."/>
            <person name="Morgenstern I."/>
            <person name="Morin E."/>
            <person name="Murat C."/>
            <person name="Nagy L.G."/>
            <person name="Nolan M."/>
            <person name="Ohm R.A."/>
            <person name="Patyshakuliyeva A."/>
            <person name="Rokas A."/>
            <person name="Ruiz-Duenas F.J."/>
            <person name="Sabat G."/>
            <person name="Salamov A."/>
            <person name="Samejima M."/>
            <person name="Schmutz J."/>
            <person name="Slot J.C."/>
            <person name="St John F."/>
            <person name="Stenlid J."/>
            <person name="Sun H."/>
            <person name="Sun S."/>
            <person name="Syed K."/>
            <person name="Tsang A."/>
            <person name="Wiebenga A."/>
            <person name="Young D."/>
            <person name="Pisabarro A."/>
            <person name="Eastwood D.C."/>
            <person name="Martin F."/>
            <person name="Cullen D."/>
            <person name="Grigoriev I.V."/>
            <person name="Hibbett D.S."/>
        </authorList>
    </citation>
    <scope>NUCLEOTIDE SEQUENCE [LARGE SCALE GENOMIC DNA]</scope>
    <source>
        <strain evidence="2 3">MD-104</strain>
    </source>
</reference>